<proteinExistence type="predicted"/>
<gene>
    <name evidence="1" type="ORF">GCM10009744_27760</name>
</gene>
<evidence type="ECO:0000313" key="2">
    <source>
        <dbReference type="Proteomes" id="UP001501319"/>
    </source>
</evidence>
<accession>A0ABN2FA23</accession>
<dbReference type="Proteomes" id="UP001501319">
    <property type="component" value="Unassembled WGS sequence"/>
</dbReference>
<reference evidence="1 2" key="1">
    <citation type="journal article" date="2019" name="Int. J. Syst. Evol. Microbiol.">
        <title>The Global Catalogue of Microorganisms (GCM) 10K type strain sequencing project: providing services to taxonomists for standard genome sequencing and annotation.</title>
        <authorList>
            <consortium name="The Broad Institute Genomics Platform"/>
            <consortium name="The Broad Institute Genome Sequencing Center for Infectious Disease"/>
            <person name="Wu L."/>
            <person name="Ma J."/>
        </authorList>
    </citation>
    <scope>NUCLEOTIDE SEQUENCE [LARGE SCALE GENOMIC DNA]</scope>
    <source>
        <strain evidence="1 2">JCM 14306</strain>
    </source>
</reference>
<comment type="caution">
    <text evidence="1">The sequence shown here is derived from an EMBL/GenBank/DDBJ whole genome shotgun (WGS) entry which is preliminary data.</text>
</comment>
<evidence type="ECO:0000313" key="1">
    <source>
        <dbReference type="EMBL" id="GAA1637045.1"/>
    </source>
</evidence>
<name>A0ABN2FA23_9ACTN</name>
<dbReference type="EMBL" id="BAAANE010000004">
    <property type="protein sequence ID" value="GAA1637045.1"/>
    <property type="molecule type" value="Genomic_DNA"/>
</dbReference>
<sequence length="163" mass="17980">MAASWADKDGLVVAVEKFSPRYEVYQVSLDNLMDATSEDGEIRRLSLHRDAPDVSMKSEREFLSANPDLLTILIGEEREGMLFESMLGSTSDDAQMGKVWRRIRDRARKSMYKGAWVKSRLSGGGNFDASHAYTPGPLALQGQGAEMVGINDGTIYLLNSTEG</sequence>
<dbReference type="RefSeq" id="WP_344111640.1">
    <property type="nucleotide sequence ID" value="NZ_BAAANE010000004.1"/>
</dbReference>
<keyword evidence="2" id="KW-1185">Reference proteome</keyword>
<protein>
    <submittedName>
        <fullName evidence="1">Uncharacterized protein</fullName>
    </submittedName>
</protein>
<organism evidence="1 2">
    <name type="scientific">Kribbella alba</name>
    <dbReference type="NCBI Taxonomy" id="190197"/>
    <lineage>
        <taxon>Bacteria</taxon>
        <taxon>Bacillati</taxon>
        <taxon>Actinomycetota</taxon>
        <taxon>Actinomycetes</taxon>
        <taxon>Propionibacteriales</taxon>
        <taxon>Kribbellaceae</taxon>
        <taxon>Kribbella</taxon>
    </lineage>
</organism>